<dbReference type="SUPFAM" id="SSF74653">
    <property type="entry name" value="TolA/TonB C-terminal domain"/>
    <property type="match status" value="1"/>
</dbReference>
<sequence>MITRPAPGAPPPRLADMQASTPVPTGSMQVAPRFNRRIAVASAIVLLGHAALIGGALLMPRDELPQPKLESTMTVQLLSAPVAQPVSLESKPTPPPPKPVPKPKVVPKPIVRPTPTPLPVSREPSSNVVQAPDPTPPAPPAPAAPPAPPAPPPPARPTMEIVAPKEGPKLVCQVREPDYPTLSKRRGETGTATVRFVVGLSGQIESVKVVQSSGFQRLDDAAADAIRATPCKPYMENGQPVRAAYTQPFKFNLNDD</sequence>
<dbReference type="EMBL" id="CP002580">
    <property type="protein sequence ID" value="AJK47203.1"/>
    <property type="molecule type" value="Genomic_DNA"/>
</dbReference>
<dbReference type="InterPro" id="IPR006260">
    <property type="entry name" value="TonB/TolA_C"/>
</dbReference>
<evidence type="ECO:0000256" key="4">
    <source>
        <dbReference type="ARBA" id="ARBA00022475"/>
    </source>
</evidence>
<feature type="domain" description="TonB C-terminal" evidence="12">
    <location>
        <begin position="164"/>
        <end position="256"/>
    </location>
</feature>
<evidence type="ECO:0000256" key="8">
    <source>
        <dbReference type="ARBA" id="ARBA00022989"/>
    </source>
</evidence>
<dbReference type="KEGG" id="bgp:BGL_1c27190"/>
<dbReference type="AlphaFoldDB" id="A0A0B6RUX1"/>
<keyword evidence="9 11" id="KW-0472">Membrane</keyword>
<protein>
    <submittedName>
        <fullName evidence="13">TonB domain protein</fullName>
    </submittedName>
</protein>
<keyword evidence="3" id="KW-0813">Transport</keyword>
<evidence type="ECO:0000256" key="9">
    <source>
        <dbReference type="ARBA" id="ARBA00023136"/>
    </source>
</evidence>
<dbReference type="GO" id="GO:0055085">
    <property type="term" value="P:transmembrane transport"/>
    <property type="evidence" value="ECO:0007669"/>
    <property type="project" value="InterPro"/>
</dbReference>
<dbReference type="HOGENOM" id="CLU_076057_4_0_4"/>
<keyword evidence="14" id="KW-1185">Reference proteome</keyword>
<evidence type="ECO:0000256" key="3">
    <source>
        <dbReference type="ARBA" id="ARBA00022448"/>
    </source>
</evidence>
<keyword evidence="4" id="KW-1003">Cell membrane</keyword>
<keyword evidence="7" id="KW-0653">Protein transport</keyword>
<evidence type="ECO:0000256" key="10">
    <source>
        <dbReference type="SAM" id="MobiDB-lite"/>
    </source>
</evidence>
<feature type="region of interest" description="Disordered" evidence="10">
    <location>
        <begin position="85"/>
        <end position="160"/>
    </location>
</feature>
<accession>A0A0B6RUX1</accession>
<dbReference type="InterPro" id="IPR037682">
    <property type="entry name" value="TonB_C"/>
</dbReference>
<evidence type="ECO:0000256" key="11">
    <source>
        <dbReference type="SAM" id="Phobius"/>
    </source>
</evidence>
<dbReference type="Gene3D" id="3.30.1150.10">
    <property type="match status" value="1"/>
</dbReference>
<evidence type="ECO:0000313" key="14">
    <source>
        <dbReference type="Proteomes" id="UP000031838"/>
    </source>
</evidence>
<dbReference type="GO" id="GO:0098797">
    <property type="term" value="C:plasma membrane protein complex"/>
    <property type="evidence" value="ECO:0007669"/>
    <property type="project" value="TreeGrafter"/>
</dbReference>
<feature type="region of interest" description="Disordered" evidence="10">
    <location>
        <begin position="1"/>
        <end position="26"/>
    </location>
</feature>
<feature type="compositionally biased region" description="Pro residues" evidence="10">
    <location>
        <begin position="92"/>
        <end position="118"/>
    </location>
</feature>
<reference evidence="13 14" key="2">
    <citation type="journal article" date="2016" name="Appl. Microbiol. Biotechnol.">
        <title>Mutations improving production and secretion of extracellular lipase by Burkholderia glumae PG1.</title>
        <authorList>
            <person name="Knapp A."/>
            <person name="Voget S."/>
            <person name="Gao R."/>
            <person name="Zaburannyi N."/>
            <person name="Krysciak D."/>
            <person name="Breuer M."/>
            <person name="Hauer B."/>
            <person name="Streit W.R."/>
            <person name="Muller R."/>
            <person name="Daniel R."/>
            <person name="Jaeger K.E."/>
        </authorList>
    </citation>
    <scope>NUCLEOTIDE SEQUENCE [LARGE SCALE GENOMIC DNA]</scope>
    <source>
        <strain evidence="13 14">PG1</strain>
    </source>
</reference>
<proteinExistence type="inferred from homology"/>
<dbReference type="PANTHER" id="PTHR33446:SF2">
    <property type="entry name" value="PROTEIN TONB"/>
    <property type="match status" value="1"/>
</dbReference>
<evidence type="ECO:0000256" key="5">
    <source>
        <dbReference type="ARBA" id="ARBA00022519"/>
    </source>
</evidence>
<evidence type="ECO:0000259" key="12">
    <source>
        <dbReference type="PROSITE" id="PS52015"/>
    </source>
</evidence>
<comment type="subcellular location">
    <subcellularLocation>
        <location evidence="1">Cell inner membrane</location>
        <topology evidence="1">Single-pass membrane protein</topology>
        <orientation evidence="1">Periplasmic side</orientation>
    </subcellularLocation>
</comment>
<reference evidence="14" key="1">
    <citation type="submission" date="2011-03" db="EMBL/GenBank/DDBJ databases">
        <authorList>
            <person name="Voget S."/>
            <person name="Streit W.R."/>
            <person name="Jaeger K.E."/>
            <person name="Daniel R."/>
        </authorList>
    </citation>
    <scope>NUCLEOTIDE SEQUENCE [LARGE SCALE GENOMIC DNA]</scope>
    <source>
        <strain evidence="14">PG1</strain>
    </source>
</reference>
<comment type="similarity">
    <text evidence="2">Belongs to the TonB family.</text>
</comment>
<keyword evidence="6 11" id="KW-0812">Transmembrane</keyword>
<dbReference type="PROSITE" id="PS52015">
    <property type="entry name" value="TONB_CTD"/>
    <property type="match status" value="1"/>
</dbReference>
<organism evidence="13 14">
    <name type="scientific">Burkholderia plantarii</name>
    <dbReference type="NCBI Taxonomy" id="41899"/>
    <lineage>
        <taxon>Bacteria</taxon>
        <taxon>Pseudomonadati</taxon>
        <taxon>Pseudomonadota</taxon>
        <taxon>Betaproteobacteria</taxon>
        <taxon>Burkholderiales</taxon>
        <taxon>Burkholderiaceae</taxon>
        <taxon>Burkholderia</taxon>
    </lineage>
</organism>
<dbReference type="PANTHER" id="PTHR33446">
    <property type="entry name" value="PROTEIN TONB-RELATED"/>
    <property type="match status" value="1"/>
</dbReference>
<keyword evidence="8 11" id="KW-1133">Transmembrane helix</keyword>
<dbReference type="NCBIfam" id="TIGR01352">
    <property type="entry name" value="tonB_Cterm"/>
    <property type="match status" value="1"/>
</dbReference>
<gene>
    <name evidence="13" type="ORF">BGL_1c27190</name>
</gene>
<feature type="compositionally biased region" description="Pro residues" evidence="10">
    <location>
        <begin position="133"/>
        <end position="156"/>
    </location>
</feature>
<dbReference type="InterPro" id="IPR051045">
    <property type="entry name" value="TonB-dependent_transducer"/>
</dbReference>
<evidence type="ECO:0000256" key="1">
    <source>
        <dbReference type="ARBA" id="ARBA00004383"/>
    </source>
</evidence>
<dbReference type="Pfam" id="PF03544">
    <property type="entry name" value="TonB_C"/>
    <property type="match status" value="1"/>
</dbReference>
<evidence type="ECO:0000256" key="6">
    <source>
        <dbReference type="ARBA" id="ARBA00022692"/>
    </source>
</evidence>
<feature type="transmembrane region" description="Helical" evidence="11">
    <location>
        <begin position="38"/>
        <end position="59"/>
    </location>
</feature>
<keyword evidence="5" id="KW-0997">Cell inner membrane</keyword>
<dbReference type="Proteomes" id="UP000031838">
    <property type="component" value="Chromosome 1"/>
</dbReference>
<evidence type="ECO:0000313" key="13">
    <source>
        <dbReference type="EMBL" id="AJK47203.1"/>
    </source>
</evidence>
<name>A0A0B6RUX1_BURPL</name>
<evidence type="ECO:0000256" key="7">
    <source>
        <dbReference type="ARBA" id="ARBA00022927"/>
    </source>
</evidence>
<evidence type="ECO:0000256" key="2">
    <source>
        <dbReference type="ARBA" id="ARBA00006555"/>
    </source>
</evidence>
<dbReference type="PRINTS" id="PR01217">
    <property type="entry name" value="PRICHEXTENSN"/>
</dbReference>
<dbReference type="GO" id="GO:0015031">
    <property type="term" value="P:protein transport"/>
    <property type="evidence" value="ECO:0007669"/>
    <property type="project" value="UniProtKB-KW"/>
</dbReference>
<dbReference type="GO" id="GO:0031992">
    <property type="term" value="F:energy transducer activity"/>
    <property type="evidence" value="ECO:0007669"/>
    <property type="project" value="TreeGrafter"/>
</dbReference>